<keyword evidence="4" id="KW-1185">Reference proteome</keyword>
<evidence type="ECO:0000313" key="3">
    <source>
        <dbReference type="EMBL" id="PIK51002.1"/>
    </source>
</evidence>
<protein>
    <submittedName>
        <fullName evidence="3">Uncharacterized protein</fullName>
    </submittedName>
</protein>
<dbReference type="EMBL" id="MRZV01000394">
    <property type="protein sequence ID" value="PIK51002.1"/>
    <property type="molecule type" value="Genomic_DNA"/>
</dbReference>
<sequence length="138" mass="16192">MAVEKTARLDKKHGFLRQIIKNQIDRDEYDKEVKAQRQQQRRSRSQAWKRPDKNIYSPPKKVATSEDEKTEDLPKKEEVLEVQFENQQAVIICYMMYKGDHPRQVAKTIGRKQQLPQLEIQALAEIITEELANLKTGT</sequence>
<organism evidence="3 4">
    <name type="scientific">Stichopus japonicus</name>
    <name type="common">Sea cucumber</name>
    <dbReference type="NCBI Taxonomy" id="307972"/>
    <lineage>
        <taxon>Eukaryota</taxon>
        <taxon>Metazoa</taxon>
        <taxon>Echinodermata</taxon>
        <taxon>Eleutherozoa</taxon>
        <taxon>Echinozoa</taxon>
        <taxon>Holothuroidea</taxon>
        <taxon>Aspidochirotacea</taxon>
        <taxon>Aspidochirotida</taxon>
        <taxon>Stichopodidae</taxon>
        <taxon>Apostichopus</taxon>
    </lineage>
</organism>
<feature type="region of interest" description="Disordered" evidence="2">
    <location>
        <begin position="27"/>
        <end position="74"/>
    </location>
</feature>
<comment type="caution">
    <text evidence="3">The sequence shown here is derived from an EMBL/GenBank/DDBJ whole genome shotgun (WGS) entry which is preliminary data.</text>
</comment>
<comment type="similarity">
    <text evidence="1">Belongs to the UPF0561 family.</text>
</comment>
<evidence type="ECO:0000313" key="4">
    <source>
        <dbReference type="Proteomes" id="UP000230750"/>
    </source>
</evidence>
<evidence type="ECO:0000256" key="1">
    <source>
        <dbReference type="ARBA" id="ARBA00006905"/>
    </source>
</evidence>
<dbReference type="OrthoDB" id="10033037at2759"/>
<name>A0A2G8KSQ2_STIJA</name>
<dbReference type="AlphaFoldDB" id="A0A2G8KSQ2"/>
<gene>
    <name evidence="3" type="ORF">BSL78_12082</name>
</gene>
<evidence type="ECO:0000256" key="2">
    <source>
        <dbReference type="SAM" id="MobiDB-lite"/>
    </source>
</evidence>
<reference evidence="3 4" key="1">
    <citation type="journal article" date="2017" name="PLoS Biol.">
        <title>The sea cucumber genome provides insights into morphological evolution and visceral regeneration.</title>
        <authorList>
            <person name="Zhang X."/>
            <person name="Sun L."/>
            <person name="Yuan J."/>
            <person name="Sun Y."/>
            <person name="Gao Y."/>
            <person name="Zhang L."/>
            <person name="Li S."/>
            <person name="Dai H."/>
            <person name="Hamel J.F."/>
            <person name="Liu C."/>
            <person name="Yu Y."/>
            <person name="Liu S."/>
            <person name="Lin W."/>
            <person name="Guo K."/>
            <person name="Jin S."/>
            <person name="Xu P."/>
            <person name="Storey K.B."/>
            <person name="Huan P."/>
            <person name="Zhang T."/>
            <person name="Zhou Y."/>
            <person name="Zhang J."/>
            <person name="Lin C."/>
            <person name="Li X."/>
            <person name="Xing L."/>
            <person name="Huo D."/>
            <person name="Sun M."/>
            <person name="Wang L."/>
            <person name="Mercier A."/>
            <person name="Li F."/>
            <person name="Yang H."/>
            <person name="Xiang J."/>
        </authorList>
    </citation>
    <scope>NUCLEOTIDE SEQUENCE [LARGE SCALE GENOMIC DNA]</scope>
    <source>
        <strain evidence="3">Shaxun</strain>
        <tissue evidence="3">Muscle</tissue>
    </source>
</reference>
<dbReference type="Pfam" id="PF10573">
    <property type="entry name" value="UPF0561"/>
    <property type="match status" value="1"/>
</dbReference>
<proteinExistence type="inferred from homology"/>
<dbReference type="InterPro" id="IPR018888">
    <property type="entry name" value="UPF0561"/>
</dbReference>
<dbReference type="Proteomes" id="UP000230750">
    <property type="component" value="Unassembled WGS sequence"/>
</dbReference>
<dbReference type="PANTHER" id="PTHR34256:SF1">
    <property type="entry name" value="UPF0561 PROTEIN C2ORF68"/>
    <property type="match status" value="1"/>
</dbReference>
<feature type="compositionally biased region" description="Basic and acidic residues" evidence="2">
    <location>
        <begin position="63"/>
        <end position="74"/>
    </location>
</feature>
<dbReference type="PANTHER" id="PTHR34256">
    <property type="entry name" value="UPF0561 PROTEIN C2ORF68"/>
    <property type="match status" value="1"/>
</dbReference>
<accession>A0A2G8KSQ2</accession>